<dbReference type="InterPro" id="IPR008271">
    <property type="entry name" value="Ser/Thr_kinase_AS"/>
</dbReference>
<evidence type="ECO:0000256" key="3">
    <source>
        <dbReference type="ARBA" id="ARBA00022741"/>
    </source>
</evidence>
<sequence length="180" mass="20178">MGDIYSVLRQLAGALAQLQSLGIIHTDLKPGNIMLVNDSKPLTVKIIDFGLACFESRVKVGSNAGTRWFKAPELLLGLPFTGAIDVWALGCVAVKMFTGYHLYPGRSIYQMLKFISETQGPFPDHMLDFGKKKKTVFHQRELLDTQDKYHGETGGTQSNRFKSQDDLRQVRDQYSILRPG</sequence>
<evidence type="ECO:0000313" key="7">
    <source>
        <dbReference type="EMBL" id="KAK0153818.1"/>
    </source>
</evidence>
<keyword evidence="3" id="KW-0547">Nucleotide-binding</keyword>
<proteinExistence type="predicted"/>
<dbReference type="SUPFAM" id="SSF56112">
    <property type="entry name" value="Protein kinase-like (PK-like)"/>
    <property type="match status" value="1"/>
</dbReference>
<dbReference type="GO" id="GO:0004713">
    <property type="term" value="F:protein tyrosine kinase activity"/>
    <property type="evidence" value="ECO:0007669"/>
    <property type="project" value="TreeGrafter"/>
</dbReference>
<keyword evidence="1" id="KW-0723">Serine/threonine-protein kinase</keyword>
<dbReference type="Proteomes" id="UP001174136">
    <property type="component" value="Unassembled WGS sequence"/>
</dbReference>
<keyword evidence="7" id="KW-0238">DNA-binding</keyword>
<keyword evidence="2" id="KW-0808">Transferase</keyword>
<evidence type="ECO:0000313" key="8">
    <source>
        <dbReference type="Proteomes" id="UP001174136"/>
    </source>
</evidence>
<name>A0AA47N7E5_MERPO</name>
<dbReference type="SMART" id="SM00220">
    <property type="entry name" value="S_TKc"/>
    <property type="match status" value="1"/>
</dbReference>
<evidence type="ECO:0000256" key="4">
    <source>
        <dbReference type="ARBA" id="ARBA00022777"/>
    </source>
</evidence>
<gene>
    <name evidence="7" type="primary">HIPK2_9</name>
    <name evidence="7" type="ORF">N1851_004109</name>
</gene>
<dbReference type="PROSITE" id="PS00108">
    <property type="entry name" value="PROTEIN_KINASE_ST"/>
    <property type="match status" value="1"/>
</dbReference>
<dbReference type="GO" id="GO:0005524">
    <property type="term" value="F:ATP binding"/>
    <property type="evidence" value="ECO:0007669"/>
    <property type="project" value="UniProtKB-KW"/>
</dbReference>
<dbReference type="AlphaFoldDB" id="A0AA47N7E5"/>
<dbReference type="InterPro" id="IPR011009">
    <property type="entry name" value="Kinase-like_dom_sf"/>
</dbReference>
<keyword evidence="8" id="KW-1185">Reference proteome</keyword>
<accession>A0AA47N7E5</accession>
<organism evidence="7 8">
    <name type="scientific">Merluccius polli</name>
    <name type="common">Benguela hake</name>
    <name type="synonym">Merluccius cadenati</name>
    <dbReference type="NCBI Taxonomy" id="89951"/>
    <lineage>
        <taxon>Eukaryota</taxon>
        <taxon>Metazoa</taxon>
        <taxon>Chordata</taxon>
        <taxon>Craniata</taxon>
        <taxon>Vertebrata</taxon>
        <taxon>Euteleostomi</taxon>
        <taxon>Actinopterygii</taxon>
        <taxon>Neopterygii</taxon>
        <taxon>Teleostei</taxon>
        <taxon>Neoteleostei</taxon>
        <taxon>Acanthomorphata</taxon>
        <taxon>Zeiogadaria</taxon>
        <taxon>Gadariae</taxon>
        <taxon>Gadiformes</taxon>
        <taxon>Gadoidei</taxon>
        <taxon>Merlucciidae</taxon>
        <taxon>Merluccius</taxon>
    </lineage>
</organism>
<dbReference type="Pfam" id="PF00069">
    <property type="entry name" value="Pkinase"/>
    <property type="match status" value="1"/>
</dbReference>
<reference evidence="7" key="1">
    <citation type="journal article" date="2023" name="Front. Mar. Sci.">
        <title>A new Merluccius polli reference genome to investigate the effects of global change in West African waters.</title>
        <authorList>
            <person name="Mateo J.L."/>
            <person name="Blanco-Fernandez C."/>
            <person name="Garcia-Vazquez E."/>
            <person name="Machado-Schiaffino G."/>
        </authorList>
    </citation>
    <scope>NUCLEOTIDE SEQUENCE</scope>
    <source>
        <strain evidence="7">C29</strain>
        <tissue evidence="7">Fin</tissue>
    </source>
</reference>
<evidence type="ECO:0000259" key="6">
    <source>
        <dbReference type="PROSITE" id="PS50011"/>
    </source>
</evidence>
<keyword evidence="7" id="KW-0371">Homeobox</keyword>
<keyword evidence="5" id="KW-0067">ATP-binding</keyword>
<feature type="domain" description="Protein kinase" evidence="6">
    <location>
        <begin position="1"/>
        <end position="180"/>
    </location>
</feature>
<dbReference type="Gene3D" id="1.10.510.10">
    <property type="entry name" value="Transferase(Phosphotransferase) domain 1"/>
    <property type="match status" value="1"/>
</dbReference>
<dbReference type="GO" id="GO:0003677">
    <property type="term" value="F:DNA binding"/>
    <property type="evidence" value="ECO:0007669"/>
    <property type="project" value="UniProtKB-KW"/>
</dbReference>
<dbReference type="InterPro" id="IPR050494">
    <property type="entry name" value="Ser_Thr_dual-spec_kinase"/>
</dbReference>
<dbReference type="GO" id="GO:0005634">
    <property type="term" value="C:nucleus"/>
    <property type="evidence" value="ECO:0007669"/>
    <property type="project" value="TreeGrafter"/>
</dbReference>
<evidence type="ECO:0000256" key="2">
    <source>
        <dbReference type="ARBA" id="ARBA00022679"/>
    </source>
</evidence>
<dbReference type="PANTHER" id="PTHR24058">
    <property type="entry name" value="DUAL SPECIFICITY PROTEIN KINASE"/>
    <property type="match status" value="1"/>
</dbReference>
<evidence type="ECO:0000256" key="5">
    <source>
        <dbReference type="ARBA" id="ARBA00022840"/>
    </source>
</evidence>
<keyword evidence="4 7" id="KW-0418">Kinase</keyword>
<dbReference type="GO" id="GO:0005737">
    <property type="term" value="C:cytoplasm"/>
    <property type="evidence" value="ECO:0007669"/>
    <property type="project" value="TreeGrafter"/>
</dbReference>
<protein>
    <submittedName>
        <fullName evidence="7">Homeodomain-interacting protein kinase 2</fullName>
    </submittedName>
</protein>
<dbReference type="PANTHER" id="PTHR24058:SF17">
    <property type="entry name" value="HOMEODOMAIN INTERACTING PROTEIN KINASE, ISOFORM D"/>
    <property type="match status" value="1"/>
</dbReference>
<evidence type="ECO:0000256" key="1">
    <source>
        <dbReference type="ARBA" id="ARBA00022527"/>
    </source>
</evidence>
<dbReference type="GO" id="GO:0004674">
    <property type="term" value="F:protein serine/threonine kinase activity"/>
    <property type="evidence" value="ECO:0007669"/>
    <property type="project" value="UniProtKB-KW"/>
</dbReference>
<dbReference type="InterPro" id="IPR000719">
    <property type="entry name" value="Prot_kinase_dom"/>
</dbReference>
<comment type="caution">
    <text evidence="7">The sequence shown here is derived from an EMBL/GenBank/DDBJ whole genome shotgun (WGS) entry which is preliminary data.</text>
</comment>
<dbReference type="PROSITE" id="PS50011">
    <property type="entry name" value="PROTEIN_KINASE_DOM"/>
    <property type="match status" value="1"/>
</dbReference>
<dbReference type="EMBL" id="JAOPHQ010000621">
    <property type="protein sequence ID" value="KAK0153818.1"/>
    <property type="molecule type" value="Genomic_DNA"/>
</dbReference>